<reference evidence="1" key="2">
    <citation type="submission" date="2021-04" db="EMBL/GenBank/DDBJ databases">
        <authorList>
            <person name="Gilroy R."/>
        </authorList>
    </citation>
    <scope>NUCLEOTIDE SEQUENCE</scope>
    <source>
        <strain evidence="1">378</strain>
    </source>
</reference>
<proteinExistence type="predicted"/>
<protein>
    <submittedName>
        <fullName evidence="1">Uncharacterized protein</fullName>
    </submittedName>
</protein>
<dbReference type="AlphaFoldDB" id="A0A948WZQ9"/>
<dbReference type="Pfam" id="PF11993">
    <property type="entry name" value="VC2046"/>
    <property type="match status" value="1"/>
</dbReference>
<evidence type="ECO:0000313" key="2">
    <source>
        <dbReference type="Proteomes" id="UP000733611"/>
    </source>
</evidence>
<name>A0A948WZQ9_9GAMM</name>
<dbReference type="InterPro" id="IPR021879">
    <property type="entry name" value="VC2046_fam"/>
</dbReference>
<accession>A0A948WZQ9</accession>
<organism evidence="1 2">
    <name type="scientific">Candidatus Anaerobiospirillum pullicola</name>
    <dbReference type="NCBI Taxonomy" id="2838451"/>
    <lineage>
        <taxon>Bacteria</taxon>
        <taxon>Pseudomonadati</taxon>
        <taxon>Pseudomonadota</taxon>
        <taxon>Gammaproteobacteria</taxon>
        <taxon>Aeromonadales</taxon>
        <taxon>Succinivibrionaceae</taxon>
        <taxon>Anaerobiospirillum</taxon>
    </lineage>
</organism>
<comment type="caution">
    <text evidence="1">The sequence shown here is derived from an EMBL/GenBank/DDBJ whole genome shotgun (WGS) entry which is preliminary data.</text>
</comment>
<evidence type="ECO:0000313" key="1">
    <source>
        <dbReference type="EMBL" id="MBU3844812.1"/>
    </source>
</evidence>
<dbReference type="Proteomes" id="UP000733611">
    <property type="component" value="Unassembled WGS sequence"/>
</dbReference>
<dbReference type="EMBL" id="JAHLFE010000165">
    <property type="protein sequence ID" value="MBU3844812.1"/>
    <property type="molecule type" value="Genomic_DNA"/>
</dbReference>
<gene>
    <name evidence="1" type="ORF">H9847_08135</name>
</gene>
<sequence>MISDEIRDVYLVDEMQLGQKLNESLQKGDQKDFSLMLAMLSPDVTDAAWVRGPDEGQAPEDLREKFNLQPEARKYAGEGDFDRSQEFSEMIHEAPTADVGRSQVFLAECLRPEPLTPYKHDLAPEVYAELSPLKKEKVRKYFSGEVIQYQTMQGRKQDLEVLDEINQAQVQINAKV</sequence>
<reference evidence="1" key="1">
    <citation type="journal article" date="2021" name="PeerJ">
        <title>Extensive microbial diversity within the chicken gut microbiome revealed by metagenomics and culture.</title>
        <authorList>
            <person name="Gilroy R."/>
            <person name="Ravi A."/>
            <person name="Getino M."/>
            <person name="Pursley I."/>
            <person name="Horton D.L."/>
            <person name="Alikhan N.F."/>
            <person name="Baker D."/>
            <person name="Gharbi K."/>
            <person name="Hall N."/>
            <person name="Watson M."/>
            <person name="Adriaenssens E.M."/>
            <person name="Foster-Nyarko E."/>
            <person name="Jarju S."/>
            <person name="Secka A."/>
            <person name="Antonio M."/>
            <person name="Oren A."/>
            <person name="Chaudhuri R.R."/>
            <person name="La Ragione R."/>
            <person name="Hildebrand F."/>
            <person name="Pallen M.J."/>
        </authorList>
    </citation>
    <scope>NUCLEOTIDE SEQUENCE</scope>
    <source>
        <strain evidence="1">378</strain>
    </source>
</reference>